<proteinExistence type="predicted"/>
<protein>
    <submittedName>
        <fullName evidence="2">Uncharacterized protein</fullName>
    </submittedName>
</protein>
<dbReference type="WBParaSite" id="RSKR_0001098600.1">
    <property type="protein sequence ID" value="RSKR_0001098600.1"/>
    <property type="gene ID" value="RSKR_0001098600"/>
</dbReference>
<organism evidence="1 2">
    <name type="scientific">Rhabditophanes sp. KR3021</name>
    <dbReference type="NCBI Taxonomy" id="114890"/>
    <lineage>
        <taxon>Eukaryota</taxon>
        <taxon>Metazoa</taxon>
        <taxon>Ecdysozoa</taxon>
        <taxon>Nematoda</taxon>
        <taxon>Chromadorea</taxon>
        <taxon>Rhabditida</taxon>
        <taxon>Tylenchina</taxon>
        <taxon>Panagrolaimomorpha</taxon>
        <taxon>Strongyloidoidea</taxon>
        <taxon>Alloionematidae</taxon>
        <taxon>Rhabditophanes</taxon>
    </lineage>
</organism>
<reference evidence="2" key="1">
    <citation type="submission" date="2016-11" db="UniProtKB">
        <authorList>
            <consortium name="WormBaseParasite"/>
        </authorList>
    </citation>
    <scope>IDENTIFICATION</scope>
    <source>
        <strain evidence="2">KR3021</strain>
    </source>
</reference>
<dbReference type="Proteomes" id="UP000095286">
    <property type="component" value="Unplaced"/>
</dbReference>
<sequence length="132" mass="14387">MSYYPDIADPEWQVTYGERLAINRYSCPGDNPMTICTPERNCYTSNDPSMKVVIVPLCTKGTCTAYAVTSVDTNTRGFNFANSAGSVVYDVTDQEDSQPWLIKPIIALPPVAAISCGVNPIKTSCLPKNKKA</sequence>
<name>A0AC35UFL9_9BILA</name>
<accession>A0AC35UFL9</accession>
<evidence type="ECO:0000313" key="2">
    <source>
        <dbReference type="WBParaSite" id="RSKR_0001098600.1"/>
    </source>
</evidence>
<evidence type="ECO:0000313" key="1">
    <source>
        <dbReference type="Proteomes" id="UP000095286"/>
    </source>
</evidence>